<keyword evidence="2" id="KW-1185">Reference proteome</keyword>
<proteinExistence type="predicted"/>
<dbReference type="Proteomes" id="UP000094580">
    <property type="component" value="Unassembled WGS sequence"/>
</dbReference>
<sequence length="220" mass="26006">MKYYSKDWYHKMQVYGFLLSFPETKVEWDKSIKRFKANGSDYIQSRKEELEIIKKDLLKFLPESLHSYINDGTLISMFPSEKLRKMINRWKDEYIKNMEDLDKEYLINYNSSKDLLPLNIVKLNEISLHDSNVKSFEKPTKETFVINLDCEGGFNDFSEITLTFNGVKEISMPENIKGGFWLYDEVYPSNPGFEFHVLFDIPFIEFKIVAEDIVVEGKNI</sequence>
<dbReference type="RefSeq" id="WP_025568452.1">
    <property type="nucleotide sequence ID" value="NZ_MDKC01000002.1"/>
</dbReference>
<accession>A0ABX2ZXQ0</accession>
<evidence type="ECO:0000313" key="1">
    <source>
        <dbReference type="EMBL" id="ODG93430.1"/>
    </source>
</evidence>
<dbReference type="Pfam" id="PF13315">
    <property type="entry name" value="DUF4085"/>
    <property type="match status" value="1"/>
</dbReference>
<dbReference type="EMBL" id="MDKC01000002">
    <property type="protein sequence ID" value="ODG93430.1"/>
    <property type="molecule type" value="Genomic_DNA"/>
</dbReference>
<protein>
    <recommendedName>
        <fullName evidence="3">DUF4085 family protein</fullName>
    </recommendedName>
</protein>
<gene>
    <name evidence="1" type="ORF">BED47_03855</name>
</gene>
<evidence type="ECO:0000313" key="2">
    <source>
        <dbReference type="Proteomes" id="UP000094580"/>
    </source>
</evidence>
<comment type="caution">
    <text evidence="1">The sequence shown here is derived from an EMBL/GenBank/DDBJ whole genome shotgun (WGS) entry which is preliminary data.</text>
</comment>
<evidence type="ECO:0008006" key="3">
    <source>
        <dbReference type="Google" id="ProtNLM"/>
    </source>
</evidence>
<name>A0ABX2ZXQ0_9BACI</name>
<reference evidence="1 2" key="1">
    <citation type="submission" date="2016-07" db="EMBL/GenBank/DDBJ databases">
        <authorList>
            <person name="Townsley L."/>
            <person name="Shank E.A."/>
        </authorList>
    </citation>
    <scope>NUCLEOTIDE SEQUENCE [LARGE SCALE GENOMIC DNA]</scope>
    <source>
        <strain evidence="1 2">CH01</strain>
    </source>
</reference>
<organism evidence="1 2">
    <name type="scientific">Gottfriedia luciferensis</name>
    <dbReference type="NCBI Taxonomy" id="178774"/>
    <lineage>
        <taxon>Bacteria</taxon>
        <taxon>Bacillati</taxon>
        <taxon>Bacillota</taxon>
        <taxon>Bacilli</taxon>
        <taxon>Bacillales</taxon>
        <taxon>Bacillaceae</taxon>
        <taxon>Gottfriedia</taxon>
    </lineage>
</organism>
<dbReference type="InterPro" id="IPR025144">
    <property type="entry name" value="DUF4085"/>
</dbReference>